<feature type="region of interest" description="Disordered" evidence="1">
    <location>
        <begin position="1"/>
        <end position="20"/>
    </location>
</feature>
<organism evidence="2 3">
    <name type="scientific">Xylaria grammica</name>
    <dbReference type="NCBI Taxonomy" id="363999"/>
    <lineage>
        <taxon>Eukaryota</taxon>
        <taxon>Fungi</taxon>
        <taxon>Dikarya</taxon>
        <taxon>Ascomycota</taxon>
        <taxon>Pezizomycotina</taxon>
        <taxon>Sordariomycetes</taxon>
        <taxon>Xylariomycetidae</taxon>
        <taxon>Xylariales</taxon>
        <taxon>Xylariaceae</taxon>
        <taxon>Xylaria</taxon>
    </lineage>
</organism>
<proteinExistence type="predicted"/>
<evidence type="ECO:0000256" key="1">
    <source>
        <dbReference type="SAM" id="MobiDB-lite"/>
    </source>
</evidence>
<keyword evidence="3" id="KW-1185">Reference proteome</keyword>
<reference evidence="2 3" key="1">
    <citation type="submission" date="2018-12" db="EMBL/GenBank/DDBJ databases">
        <title>Draft genome sequence of Xylaria grammica IHI A82.</title>
        <authorList>
            <person name="Buettner E."/>
            <person name="Kellner H."/>
        </authorList>
    </citation>
    <scope>NUCLEOTIDE SEQUENCE [LARGE SCALE GENOMIC DNA]</scope>
    <source>
        <strain evidence="2 3">IHI A82</strain>
    </source>
</reference>
<feature type="compositionally biased region" description="Acidic residues" evidence="1">
    <location>
        <begin position="40"/>
        <end position="50"/>
    </location>
</feature>
<dbReference type="STRING" id="363999.A0A439DHT7"/>
<evidence type="ECO:0008006" key="4">
    <source>
        <dbReference type="Google" id="ProtNLM"/>
    </source>
</evidence>
<sequence length="381" mass="43683">MAQVQSPIIRITPAESPPANEFLSHGAESLLLVQGTPEPQQDDDDDDDDNGITPPTLINSDWSLQGSVWTIHEYELEDFQPRIGASHWKAYVKCVKSWLHRWLTDNHCPFMHAYLYSQAGLPPCLQDAYATLTAYMGKTEKNEEVVMQLVEDKANSLLRQYRSLETFPVTDSCGIPMSLAALDTYGHLARVQASFIYRFIRLFDGDIRQRAQAEKLSIVLQEWRTQLWESAKANESLQDRIDDTGPPTKRSDDRTHRPVTQLWRDWILAESVRRIWMVVNYTHTVYLIMRDEQAVCPGSIIYTLRRSLWEAASAAEWFDLSKNKDPLFIRSDPPKTLLVKASPVEVDEFALPIVNIMWDSYSIDSWFTKAPGTNLQALLHI</sequence>
<dbReference type="EMBL" id="RYZI01000016">
    <property type="protein sequence ID" value="RWA13960.1"/>
    <property type="molecule type" value="Genomic_DNA"/>
</dbReference>
<evidence type="ECO:0000313" key="3">
    <source>
        <dbReference type="Proteomes" id="UP000286045"/>
    </source>
</evidence>
<dbReference type="Proteomes" id="UP000286045">
    <property type="component" value="Unassembled WGS sequence"/>
</dbReference>
<accession>A0A439DHT7</accession>
<feature type="region of interest" description="Disordered" evidence="1">
    <location>
        <begin position="36"/>
        <end position="57"/>
    </location>
</feature>
<gene>
    <name evidence="2" type="ORF">EKO27_g1135</name>
</gene>
<protein>
    <recommendedName>
        <fullName evidence="4">Transcription factor domain-containing protein</fullName>
    </recommendedName>
</protein>
<name>A0A439DHT7_9PEZI</name>
<evidence type="ECO:0000313" key="2">
    <source>
        <dbReference type="EMBL" id="RWA13960.1"/>
    </source>
</evidence>
<dbReference type="AlphaFoldDB" id="A0A439DHT7"/>
<comment type="caution">
    <text evidence="2">The sequence shown here is derived from an EMBL/GenBank/DDBJ whole genome shotgun (WGS) entry which is preliminary data.</text>
</comment>